<feature type="compositionally biased region" description="Basic and acidic residues" evidence="1">
    <location>
        <begin position="369"/>
        <end position="384"/>
    </location>
</feature>
<reference evidence="3" key="1">
    <citation type="journal article" date="2023" name="Mol. Phylogenet. Evol.">
        <title>Genome-scale phylogeny and comparative genomics of the fungal order Sordariales.</title>
        <authorList>
            <person name="Hensen N."/>
            <person name="Bonometti L."/>
            <person name="Westerberg I."/>
            <person name="Brannstrom I.O."/>
            <person name="Guillou S."/>
            <person name="Cros-Aarteil S."/>
            <person name="Calhoun S."/>
            <person name="Haridas S."/>
            <person name="Kuo A."/>
            <person name="Mondo S."/>
            <person name="Pangilinan J."/>
            <person name="Riley R."/>
            <person name="LaButti K."/>
            <person name="Andreopoulos B."/>
            <person name="Lipzen A."/>
            <person name="Chen C."/>
            <person name="Yan M."/>
            <person name="Daum C."/>
            <person name="Ng V."/>
            <person name="Clum A."/>
            <person name="Steindorff A."/>
            <person name="Ohm R.A."/>
            <person name="Martin F."/>
            <person name="Silar P."/>
            <person name="Natvig D.O."/>
            <person name="Lalanne C."/>
            <person name="Gautier V."/>
            <person name="Ament-Velasquez S.L."/>
            <person name="Kruys A."/>
            <person name="Hutchinson M.I."/>
            <person name="Powell A.J."/>
            <person name="Barry K."/>
            <person name="Miller A.N."/>
            <person name="Grigoriev I.V."/>
            <person name="Debuchy R."/>
            <person name="Gladieux P."/>
            <person name="Hiltunen Thoren M."/>
            <person name="Johannesson H."/>
        </authorList>
    </citation>
    <scope>NUCLEOTIDE SEQUENCE</scope>
    <source>
        <strain evidence="3">CBS 141.50</strain>
    </source>
</reference>
<gene>
    <name evidence="3" type="ORF">C8A04DRAFT_27889</name>
</gene>
<keyword evidence="4" id="KW-1185">Reference proteome</keyword>
<reference evidence="3" key="2">
    <citation type="submission" date="2023-05" db="EMBL/GenBank/DDBJ databases">
        <authorList>
            <consortium name="Lawrence Berkeley National Laboratory"/>
            <person name="Steindorff A."/>
            <person name="Hensen N."/>
            <person name="Bonometti L."/>
            <person name="Westerberg I."/>
            <person name="Brannstrom I.O."/>
            <person name="Guillou S."/>
            <person name="Cros-Aarteil S."/>
            <person name="Calhoun S."/>
            <person name="Haridas S."/>
            <person name="Kuo A."/>
            <person name="Mondo S."/>
            <person name="Pangilinan J."/>
            <person name="Riley R."/>
            <person name="Labutti K."/>
            <person name="Andreopoulos B."/>
            <person name="Lipzen A."/>
            <person name="Chen C."/>
            <person name="Yanf M."/>
            <person name="Daum C."/>
            <person name="Ng V."/>
            <person name="Clum A."/>
            <person name="Ohm R."/>
            <person name="Martin F."/>
            <person name="Silar P."/>
            <person name="Natvig D."/>
            <person name="Lalanne C."/>
            <person name="Gautier V."/>
            <person name="Ament-Velasquez S.L."/>
            <person name="Kruys A."/>
            <person name="Hutchinson M.I."/>
            <person name="Powell A.J."/>
            <person name="Barry K."/>
            <person name="Miller A.N."/>
            <person name="Grigoriev I.V."/>
            <person name="Debuchy R."/>
            <person name="Gladieux P."/>
            <person name="Thoren M.H."/>
            <person name="Johannesson H."/>
        </authorList>
    </citation>
    <scope>NUCLEOTIDE SEQUENCE</scope>
    <source>
        <strain evidence="3">CBS 141.50</strain>
    </source>
</reference>
<accession>A0AAN6V450</accession>
<dbReference type="GeneID" id="87817058"/>
<feature type="region of interest" description="Disordered" evidence="1">
    <location>
        <begin position="271"/>
        <end position="445"/>
    </location>
</feature>
<feature type="transmembrane region" description="Helical" evidence="2">
    <location>
        <begin position="151"/>
        <end position="174"/>
    </location>
</feature>
<feature type="compositionally biased region" description="Basic and acidic residues" evidence="1">
    <location>
        <begin position="286"/>
        <end position="304"/>
    </location>
</feature>
<dbReference type="AlphaFoldDB" id="A0AAN6V450"/>
<feature type="compositionally biased region" description="Acidic residues" evidence="1">
    <location>
        <begin position="392"/>
        <end position="401"/>
    </location>
</feature>
<organism evidence="3 4">
    <name type="scientific">Dichotomopilus funicola</name>
    <dbReference type="NCBI Taxonomy" id="1934379"/>
    <lineage>
        <taxon>Eukaryota</taxon>
        <taxon>Fungi</taxon>
        <taxon>Dikarya</taxon>
        <taxon>Ascomycota</taxon>
        <taxon>Pezizomycotina</taxon>
        <taxon>Sordariomycetes</taxon>
        <taxon>Sordariomycetidae</taxon>
        <taxon>Sordariales</taxon>
        <taxon>Chaetomiaceae</taxon>
        <taxon>Dichotomopilus</taxon>
    </lineage>
</organism>
<dbReference type="EMBL" id="MU853577">
    <property type="protein sequence ID" value="KAK4144432.1"/>
    <property type="molecule type" value="Genomic_DNA"/>
</dbReference>
<protein>
    <recommendedName>
        <fullName evidence="5">MARVEL domain-containing protein</fullName>
    </recommendedName>
</protein>
<name>A0AAN6V450_9PEZI</name>
<evidence type="ECO:0008006" key="5">
    <source>
        <dbReference type="Google" id="ProtNLM"/>
    </source>
</evidence>
<feature type="transmembrane region" description="Helical" evidence="2">
    <location>
        <begin position="93"/>
        <end position="111"/>
    </location>
</feature>
<sequence>MRTVAKNPLSLRPEGFYSYAFLALRAAEVVCLAIITGLMGTLLSATTRGRQPAQPMIIILTVYPGLALAWALLSWTGYSRRYFMYDVTWSIDFVLLIPFVALTVVLGLPMADFSCSAVRENGKFEISAPPSLASGRMAFATDGRSACSRLFAVWTLLIVVCVLFTLSALSIVFLQLGQKQLQRAILAGKNDPMAYSQEGVNTRGFTPTPPAQTGYGGYADDRLNLNRAVPVPPVRSGSRAGAGNYIYEESLGQPPAARVPRMHPDEAYGYGGGALETQPMNPSDTDTARDRQKVSPIGRDEIRQRPAGRQLVGLGNVTMSSSRGQPRSNNGPGSVAAGRKDPIPRSASFGKVPEAKETVAENGSTPKTSEMETNKPHRGVETGIRRGHNGVDEDAPGDENLGDSGAPQKHTSGTPLDPHGSLVPKPLDLGKRGRSARKGDSDSAASGWWAALDSVIYKPQAEYDPSNVL</sequence>
<feature type="transmembrane region" description="Helical" evidence="2">
    <location>
        <begin position="55"/>
        <end position="73"/>
    </location>
</feature>
<evidence type="ECO:0000313" key="4">
    <source>
        <dbReference type="Proteomes" id="UP001302676"/>
    </source>
</evidence>
<keyword evidence="2" id="KW-1133">Transmembrane helix</keyword>
<dbReference type="Proteomes" id="UP001302676">
    <property type="component" value="Unassembled WGS sequence"/>
</dbReference>
<feature type="transmembrane region" description="Helical" evidence="2">
    <location>
        <begin position="16"/>
        <end position="43"/>
    </location>
</feature>
<keyword evidence="2" id="KW-0472">Membrane</keyword>
<feature type="compositionally biased region" description="Polar residues" evidence="1">
    <location>
        <begin position="317"/>
        <end position="332"/>
    </location>
</feature>
<keyword evidence="2" id="KW-0812">Transmembrane</keyword>
<evidence type="ECO:0000256" key="1">
    <source>
        <dbReference type="SAM" id="MobiDB-lite"/>
    </source>
</evidence>
<proteinExistence type="predicted"/>
<comment type="caution">
    <text evidence="3">The sequence shown here is derived from an EMBL/GenBank/DDBJ whole genome shotgun (WGS) entry which is preliminary data.</text>
</comment>
<evidence type="ECO:0000256" key="2">
    <source>
        <dbReference type="SAM" id="Phobius"/>
    </source>
</evidence>
<dbReference type="RefSeq" id="XP_062637803.1">
    <property type="nucleotide sequence ID" value="XM_062780445.1"/>
</dbReference>
<evidence type="ECO:0000313" key="3">
    <source>
        <dbReference type="EMBL" id="KAK4144432.1"/>
    </source>
</evidence>